<proteinExistence type="predicted"/>
<comment type="caution">
    <text evidence="1">The sequence shown here is derived from an EMBL/GenBank/DDBJ whole genome shotgun (WGS) entry which is preliminary data.</text>
</comment>
<evidence type="ECO:0000313" key="1">
    <source>
        <dbReference type="EMBL" id="KKM78480.1"/>
    </source>
</evidence>
<protein>
    <submittedName>
        <fullName evidence="1">Uncharacterized protein</fullName>
    </submittedName>
</protein>
<gene>
    <name evidence="1" type="ORF">LCGC14_1359570</name>
</gene>
<dbReference type="AlphaFoldDB" id="A0A0F9MNW4"/>
<reference evidence="1" key="1">
    <citation type="journal article" date="2015" name="Nature">
        <title>Complex archaea that bridge the gap between prokaryotes and eukaryotes.</title>
        <authorList>
            <person name="Spang A."/>
            <person name="Saw J.H."/>
            <person name="Jorgensen S.L."/>
            <person name="Zaremba-Niedzwiedzka K."/>
            <person name="Martijn J."/>
            <person name="Lind A.E."/>
            <person name="van Eijk R."/>
            <person name="Schleper C."/>
            <person name="Guy L."/>
            <person name="Ettema T.J."/>
        </authorList>
    </citation>
    <scope>NUCLEOTIDE SEQUENCE</scope>
</reference>
<dbReference type="Gene3D" id="3.40.50.261">
    <property type="entry name" value="Succinyl-CoA synthetase domains"/>
    <property type="match status" value="1"/>
</dbReference>
<sequence>MILVDLIEKAGFIVAPFSPEIQDKLESKFSMPGTSAKNPLDLAALFFFPNTVYEIIDLALSDENIDGLVLDMPSFYLSAVFRVRDDRSFESNMIESLCLGHKHHKPLIPIIQRINRPEDRRRISKKLREKKVPVFGDPLEFLPLLPKISNYKRKSRD</sequence>
<name>A0A0F9MNW4_9ZZZZ</name>
<accession>A0A0F9MNW4</accession>
<organism evidence="1">
    <name type="scientific">marine sediment metagenome</name>
    <dbReference type="NCBI Taxonomy" id="412755"/>
    <lineage>
        <taxon>unclassified sequences</taxon>
        <taxon>metagenomes</taxon>
        <taxon>ecological metagenomes</taxon>
    </lineage>
</organism>
<dbReference type="EMBL" id="LAZR01008485">
    <property type="protein sequence ID" value="KKM78480.1"/>
    <property type="molecule type" value="Genomic_DNA"/>
</dbReference>
<dbReference type="SUPFAM" id="SSF52210">
    <property type="entry name" value="Succinyl-CoA synthetase domains"/>
    <property type="match status" value="1"/>
</dbReference>
<dbReference type="InterPro" id="IPR016102">
    <property type="entry name" value="Succinyl-CoA_synth-like"/>
</dbReference>